<dbReference type="Pfam" id="PF00237">
    <property type="entry name" value="Ribosomal_L22"/>
    <property type="match status" value="1"/>
</dbReference>
<reference evidence="7" key="1">
    <citation type="submission" date="2020-05" db="EMBL/GenBank/DDBJ databases">
        <authorList>
            <person name="Chiriac C."/>
            <person name="Salcher M."/>
            <person name="Ghai R."/>
            <person name="Kavagutti S V."/>
        </authorList>
    </citation>
    <scope>NUCLEOTIDE SEQUENCE</scope>
</reference>
<dbReference type="GO" id="GO:0022625">
    <property type="term" value="C:cytosolic large ribosomal subunit"/>
    <property type="evidence" value="ECO:0007669"/>
    <property type="project" value="TreeGrafter"/>
</dbReference>
<keyword evidence="4" id="KW-0689">Ribosomal protein</keyword>
<comment type="similarity">
    <text evidence="1">Belongs to the universal ribosomal protein uL22 family.</text>
</comment>
<accession>A0A6J6V0K0</accession>
<dbReference type="InterPro" id="IPR005727">
    <property type="entry name" value="Ribosomal_uL22_bac/chlpt-type"/>
</dbReference>
<keyword evidence="5" id="KW-0687">Ribonucleoprotein</keyword>
<dbReference type="GO" id="GO:0019843">
    <property type="term" value="F:rRNA binding"/>
    <property type="evidence" value="ECO:0007669"/>
    <property type="project" value="UniProtKB-KW"/>
</dbReference>
<dbReference type="GO" id="GO:0003735">
    <property type="term" value="F:structural constituent of ribosome"/>
    <property type="evidence" value="ECO:0007669"/>
    <property type="project" value="InterPro"/>
</dbReference>
<dbReference type="GO" id="GO:0006412">
    <property type="term" value="P:translation"/>
    <property type="evidence" value="ECO:0007669"/>
    <property type="project" value="InterPro"/>
</dbReference>
<evidence type="ECO:0000313" key="8">
    <source>
        <dbReference type="EMBL" id="CAB4876555.1"/>
    </source>
</evidence>
<keyword evidence="2" id="KW-0699">rRNA-binding</keyword>
<organism evidence="7">
    <name type="scientific">freshwater metagenome</name>
    <dbReference type="NCBI Taxonomy" id="449393"/>
    <lineage>
        <taxon>unclassified sequences</taxon>
        <taxon>metagenomes</taxon>
        <taxon>ecological metagenomes</taxon>
    </lineage>
</organism>
<dbReference type="AlphaFoldDB" id="A0A6J6V0K0"/>
<dbReference type="InterPro" id="IPR018260">
    <property type="entry name" value="Ribosomal_uL22_CS"/>
</dbReference>
<name>A0A6J6V0K0_9ZZZZ</name>
<evidence type="ECO:0000256" key="4">
    <source>
        <dbReference type="ARBA" id="ARBA00022980"/>
    </source>
</evidence>
<dbReference type="EMBL" id="CAFBLR010000090">
    <property type="protein sequence ID" value="CAB4876555.1"/>
    <property type="molecule type" value="Genomic_DNA"/>
</dbReference>
<evidence type="ECO:0000256" key="1">
    <source>
        <dbReference type="ARBA" id="ARBA00009451"/>
    </source>
</evidence>
<dbReference type="Gene3D" id="3.90.470.10">
    <property type="entry name" value="Ribosomal protein L22/L17"/>
    <property type="match status" value="1"/>
</dbReference>
<dbReference type="PANTHER" id="PTHR13501:SF8">
    <property type="entry name" value="LARGE RIBOSOMAL SUBUNIT PROTEIN UL22M"/>
    <property type="match status" value="1"/>
</dbReference>
<dbReference type="HAMAP" id="MF_01331_B">
    <property type="entry name" value="Ribosomal_uL22_B"/>
    <property type="match status" value="1"/>
</dbReference>
<evidence type="ECO:0000256" key="3">
    <source>
        <dbReference type="ARBA" id="ARBA00022884"/>
    </source>
</evidence>
<dbReference type="PROSITE" id="PS00464">
    <property type="entry name" value="RIBOSOMAL_L22"/>
    <property type="match status" value="1"/>
</dbReference>
<evidence type="ECO:0000256" key="5">
    <source>
        <dbReference type="ARBA" id="ARBA00023274"/>
    </source>
</evidence>
<dbReference type="InterPro" id="IPR001063">
    <property type="entry name" value="Ribosomal_uL22"/>
</dbReference>
<dbReference type="CDD" id="cd00336">
    <property type="entry name" value="Ribosomal_L22"/>
    <property type="match status" value="1"/>
</dbReference>
<evidence type="ECO:0000313" key="7">
    <source>
        <dbReference type="EMBL" id="CAB4765652.1"/>
    </source>
</evidence>
<dbReference type="SUPFAM" id="SSF54843">
    <property type="entry name" value="Ribosomal protein L22"/>
    <property type="match status" value="1"/>
</dbReference>
<proteinExistence type="inferred from homology"/>
<gene>
    <name evidence="7" type="ORF">UFOPK2806_02056</name>
    <name evidence="8" type="ORF">UFOPK3417_01030</name>
</gene>
<evidence type="ECO:0000256" key="6">
    <source>
        <dbReference type="SAM" id="MobiDB-lite"/>
    </source>
</evidence>
<protein>
    <submittedName>
        <fullName evidence="7">Unannotated protein</fullName>
    </submittedName>
</protein>
<dbReference type="InterPro" id="IPR047867">
    <property type="entry name" value="Ribosomal_uL22_bac/org-type"/>
</dbReference>
<feature type="region of interest" description="Disordered" evidence="6">
    <location>
        <begin position="138"/>
        <end position="205"/>
    </location>
</feature>
<dbReference type="PANTHER" id="PTHR13501">
    <property type="entry name" value="CHLOROPLAST 50S RIBOSOMAL PROTEIN L22-RELATED"/>
    <property type="match status" value="1"/>
</dbReference>
<evidence type="ECO:0000256" key="2">
    <source>
        <dbReference type="ARBA" id="ARBA00022730"/>
    </source>
</evidence>
<feature type="compositionally biased region" description="Low complexity" evidence="6">
    <location>
        <begin position="189"/>
        <end position="205"/>
    </location>
</feature>
<feature type="compositionally biased region" description="Basic and acidic residues" evidence="6">
    <location>
        <begin position="156"/>
        <end position="172"/>
    </location>
</feature>
<feature type="compositionally biased region" description="Low complexity" evidence="6">
    <location>
        <begin position="138"/>
        <end position="153"/>
    </location>
</feature>
<dbReference type="EMBL" id="CAEZYY010000037">
    <property type="protein sequence ID" value="CAB4765652.1"/>
    <property type="molecule type" value="Genomic_DNA"/>
</dbReference>
<dbReference type="InterPro" id="IPR036394">
    <property type="entry name" value="Ribosomal_uL22_sf"/>
</dbReference>
<dbReference type="NCBIfam" id="TIGR01044">
    <property type="entry name" value="rplV_bact"/>
    <property type="match status" value="1"/>
</dbReference>
<feature type="compositionally biased region" description="Acidic residues" evidence="6">
    <location>
        <begin position="179"/>
        <end position="188"/>
    </location>
</feature>
<keyword evidence="3" id="KW-0694">RNA-binding</keyword>
<sequence length="205" mass="22147">MTGPKRNETATMVGERVGTRCVVRYVRSTPSKARQVLNLIRGLDVRSADQVLQFTEREIARTIRKALASAVANAVNNDGQDPDELKVVACYADGGPQLKRFRPRARGRAMRILKRTCHITVIVGRMTDQEMAVLAAKAGTAGRGRGASPAASARRARVERSRQQRATAKAEDGQGSTEVENETVDETAVDTTPVADTASAEGENE</sequence>